<dbReference type="InterPro" id="IPR029057">
    <property type="entry name" value="PRTase-like"/>
</dbReference>
<evidence type="ECO:0000313" key="4">
    <source>
        <dbReference type="EMBL" id="GAA4034841.1"/>
    </source>
</evidence>
<dbReference type="InterPro" id="IPR000836">
    <property type="entry name" value="PRTase_dom"/>
</dbReference>
<feature type="domain" description="Glutamine amidotransferase type-2" evidence="3">
    <location>
        <begin position="33"/>
        <end position="327"/>
    </location>
</feature>
<dbReference type="SUPFAM" id="SSF53271">
    <property type="entry name" value="PRTase-like"/>
    <property type="match status" value="1"/>
</dbReference>
<name>A0ABP7U2Q6_9FLAO</name>
<gene>
    <name evidence="4" type="ORF">GCM10022386_19760</name>
</gene>
<sequence>MPRIFGAFLFLNTLNIQLTTTQQPMSDAIKHECGIALLRLKKPLAFYKEKYGSAFYGIQKMYLLMEKQHNRGQDGAGFASIKFDVEPGERYISRVRSNKAQPIQDIFDQINDRINEELELHPEYQDNVDLQKENLPYIGELFLGHVRYGTFGKNSIESVHPFLRQNNWMHRNLIVAGNFNMTNVTELFNSLVELGQHPKELADTVTVMEKIGHFLDDEVTDLYQECKNNGLSKREASPVIAEKLDIAKILKRASKGWDGGYAMAGLLGHGDSFVFRDPAGIRPAYFYEDEEIVVVASERPVIQTSFNVPFEKVQELLPGNALIIKKNGSVSQQEIITPSVKKACSFERIYFSRGSDAEIYQERKELGKLILPAVLEAIDDDTDNTVFSFIPNTAETSFYGMIEAANDFLNHRKNQFILNNRKTLTKEKLEEILSVKIRTEKIAIKDAKLRTFITEDSSRDDLVAHVYDVTYGVIQPSDNLVIIDDSIVRGTTLKKSILRMMDRLNPKRIVVVSSAPQIRYPDCYGIDMAKLEGLIAFQAAIELLKERKQYHIVDDVYKKCKAQEKLNDTEVVNFVTEIYAPFTDTEISNKIAALLHPEDIKAEIKIIFQTVDNLHLACPKNLGDWYFTGDYPTPGGNRVVNRAFMNFYEGKDARAY</sequence>
<dbReference type="Gene3D" id="3.40.50.2020">
    <property type="match status" value="1"/>
</dbReference>
<reference evidence="5" key="1">
    <citation type="journal article" date="2019" name="Int. J. Syst. Evol. Microbiol.">
        <title>The Global Catalogue of Microorganisms (GCM) 10K type strain sequencing project: providing services to taxonomists for standard genome sequencing and annotation.</title>
        <authorList>
            <consortium name="The Broad Institute Genomics Platform"/>
            <consortium name="The Broad Institute Genome Sequencing Center for Infectious Disease"/>
            <person name="Wu L."/>
            <person name="Ma J."/>
        </authorList>
    </citation>
    <scope>NUCLEOTIDE SEQUENCE [LARGE SCALE GENOMIC DNA]</scope>
    <source>
        <strain evidence="5">JCM 17064</strain>
    </source>
</reference>
<dbReference type="PANTHER" id="PTHR11907">
    <property type="entry name" value="AMIDOPHOSPHORIBOSYLTRANSFERASE"/>
    <property type="match status" value="1"/>
</dbReference>
<accession>A0ABP7U2Q6</accession>
<comment type="caution">
    <text evidence="4">The sequence shown here is derived from an EMBL/GenBank/DDBJ whole genome shotgun (WGS) entry which is preliminary data.</text>
</comment>
<evidence type="ECO:0000313" key="5">
    <source>
        <dbReference type="Proteomes" id="UP001500968"/>
    </source>
</evidence>
<keyword evidence="1" id="KW-0808">Transferase</keyword>
<protein>
    <submittedName>
        <fullName evidence="4">Amidophosphoribosyltransferase</fullName>
    </submittedName>
</protein>
<keyword evidence="5" id="KW-1185">Reference proteome</keyword>
<dbReference type="PROSITE" id="PS51278">
    <property type="entry name" value="GATASE_TYPE_2"/>
    <property type="match status" value="1"/>
</dbReference>
<dbReference type="EMBL" id="BAABCR010000015">
    <property type="protein sequence ID" value="GAA4034841.1"/>
    <property type="molecule type" value="Genomic_DNA"/>
</dbReference>
<dbReference type="SUPFAM" id="SSF56235">
    <property type="entry name" value="N-terminal nucleophile aminohydrolases (Ntn hydrolases)"/>
    <property type="match status" value="1"/>
</dbReference>
<evidence type="ECO:0000259" key="3">
    <source>
        <dbReference type="PROSITE" id="PS51278"/>
    </source>
</evidence>
<evidence type="ECO:0000256" key="1">
    <source>
        <dbReference type="ARBA" id="ARBA00022679"/>
    </source>
</evidence>
<keyword evidence="2" id="KW-0315">Glutamine amidotransferase</keyword>
<dbReference type="Gene3D" id="3.60.20.10">
    <property type="entry name" value="Glutamine Phosphoribosylpyrophosphate, subunit 1, domain 1"/>
    <property type="match status" value="1"/>
</dbReference>
<dbReference type="InterPro" id="IPR017932">
    <property type="entry name" value="GATase_2_dom"/>
</dbReference>
<organism evidence="4 5">
    <name type="scientific">Flavobacterium cheonhonense</name>
    <dbReference type="NCBI Taxonomy" id="706185"/>
    <lineage>
        <taxon>Bacteria</taxon>
        <taxon>Pseudomonadati</taxon>
        <taxon>Bacteroidota</taxon>
        <taxon>Flavobacteriia</taxon>
        <taxon>Flavobacteriales</taxon>
        <taxon>Flavobacteriaceae</taxon>
        <taxon>Flavobacterium</taxon>
    </lineage>
</organism>
<dbReference type="InterPro" id="IPR029055">
    <property type="entry name" value="Ntn_hydrolases_N"/>
</dbReference>
<dbReference type="Proteomes" id="UP001500968">
    <property type="component" value="Unassembled WGS sequence"/>
</dbReference>
<proteinExistence type="predicted"/>
<evidence type="ECO:0000256" key="2">
    <source>
        <dbReference type="ARBA" id="ARBA00022962"/>
    </source>
</evidence>
<dbReference type="CDD" id="cd06223">
    <property type="entry name" value="PRTases_typeI"/>
    <property type="match status" value="1"/>
</dbReference>